<protein>
    <submittedName>
        <fullName evidence="2">Phosphotransferase</fullName>
    </submittedName>
</protein>
<dbReference type="Pfam" id="PF01636">
    <property type="entry name" value="APH"/>
    <property type="match status" value="1"/>
</dbReference>
<dbReference type="InterPro" id="IPR011009">
    <property type="entry name" value="Kinase-like_dom_sf"/>
</dbReference>
<dbReference type="SUPFAM" id="SSF56112">
    <property type="entry name" value="Protein kinase-like (PK-like)"/>
    <property type="match status" value="1"/>
</dbReference>
<dbReference type="AlphaFoldDB" id="A0A5N6A096"/>
<comment type="caution">
    <text evidence="2">The sequence shown here is derived from an EMBL/GenBank/DDBJ whole genome shotgun (WGS) entry which is preliminary data.</text>
</comment>
<gene>
    <name evidence="2" type="ORF">FH607_023080</name>
</gene>
<dbReference type="RefSeq" id="WP_139671901.1">
    <property type="nucleotide sequence ID" value="NZ_VDLY02000016.1"/>
</dbReference>
<reference evidence="2" key="1">
    <citation type="submission" date="2019-10" db="EMBL/GenBank/DDBJ databases">
        <title>Nonomuraea sp. nov., isolated from Phyllanthus amarus.</title>
        <authorList>
            <person name="Klykleung N."/>
            <person name="Tanasupawat S."/>
        </authorList>
    </citation>
    <scope>NUCLEOTIDE SEQUENCE [LARGE SCALE GENOMIC DNA]</scope>
    <source>
        <strain evidence="2">3MP-10</strain>
    </source>
</reference>
<evidence type="ECO:0000313" key="3">
    <source>
        <dbReference type="Proteomes" id="UP000314251"/>
    </source>
</evidence>
<organism evidence="2 3">
    <name type="scientific">Streptomyces mimosae</name>
    <dbReference type="NCBI Taxonomy" id="2586635"/>
    <lineage>
        <taxon>Bacteria</taxon>
        <taxon>Bacillati</taxon>
        <taxon>Actinomycetota</taxon>
        <taxon>Actinomycetes</taxon>
        <taxon>Kitasatosporales</taxon>
        <taxon>Streptomycetaceae</taxon>
        <taxon>Streptomyces</taxon>
    </lineage>
</organism>
<dbReference type="InterPro" id="IPR002575">
    <property type="entry name" value="Aminoglycoside_PTrfase"/>
</dbReference>
<accession>A0A5N6A096</accession>
<proteinExistence type="predicted"/>
<name>A0A5N6A096_9ACTN</name>
<dbReference type="EMBL" id="VDLY02000016">
    <property type="protein sequence ID" value="KAB8161955.1"/>
    <property type="molecule type" value="Genomic_DNA"/>
</dbReference>
<sequence length="369" mass="40493">MYPAPSPVVTRHRTVLAGAPGGQRGALVDERVRRARRPGPPLPVGARLDLAGAGGERLRAALASIQRICPEFTPARVLRDGDGTVVLAGMAGRRAAVAKCVLDQGEEHRARFERELAVNRAFLRHRPPVRVPRIVGDEPRDRTLITEFVPGRAASPHRHPPIPPATNDLRATLAAVRRINAWRPPDGAFPDALNYGARLARYHMLGLLTDRDLSDLKTLLHDVRGLGRGEPPRQFCHGEALPPHVLLSPTGPVLINWRAAGWYLPGYDLATLWAALGESPLVRRQISQSAQAEGRLTRDCFLINLMLVLTREIRLCELGVRRAMDRPGSASADRSGGPAPGEEKRLLLRRLHDDWSLARQAIRAAVGTR</sequence>
<evidence type="ECO:0000313" key="2">
    <source>
        <dbReference type="EMBL" id="KAB8161955.1"/>
    </source>
</evidence>
<keyword evidence="3" id="KW-1185">Reference proteome</keyword>
<dbReference type="OrthoDB" id="4524722at2"/>
<dbReference type="GO" id="GO:0016740">
    <property type="term" value="F:transferase activity"/>
    <property type="evidence" value="ECO:0007669"/>
    <property type="project" value="UniProtKB-KW"/>
</dbReference>
<evidence type="ECO:0000259" key="1">
    <source>
        <dbReference type="Pfam" id="PF01636"/>
    </source>
</evidence>
<dbReference type="Proteomes" id="UP000314251">
    <property type="component" value="Unassembled WGS sequence"/>
</dbReference>
<feature type="domain" description="Aminoglycoside phosphotransferase" evidence="1">
    <location>
        <begin position="107"/>
        <end position="294"/>
    </location>
</feature>